<dbReference type="InParanoid" id="A0A5C3PGA4"/>
<accession>A0A5C3PGA4</accession>
<dbReference type="AlphaFoldDB" id="A0A5C3PGA4"/>
<reference evidence="1 2" key="1">
    <citation type="journal article" date="2019" name="Nat. Ecol. Evol.">
        <title>Megaphylogeny resolves global patterns of mushroom evolution.</title>
        <authorList>
            <person name="Varga T."/>
            <person name="Krizsan K."/>
            <person name="Foldi C."/>
            <person name="Dima B."/>
            <person name="Sanchez-Garcia M."/>
            <person name="Sanchez-Ramirez S."/>
            <person name="Szollosi G.J."/>
            <person name="Szarkandi J.G."/>
            <person name="Papp V."/>
            <person name="Albert L."/>
            <person name="Andreopoulos W."/>
            <person name="Angelini C."/>
            <person name="Antonin V."/>
            <person name="Barry K.W."/>
            <person name="Bougher N.L."/>
            <person name="Buchanan P."/>
            <person name="Buyck B."/>
            <person name="Bense V."/>
            <person name="Catcheside P."/>
            <person name="Chovatia M."/>
            <person name="Cooper J."/>
            <person name="Damon W."/>
            <person name="Desjardin D."/>
            <person name="Finy P."/>
            <person name="Geml J."/>
            <person name="Haridas S."/>
            <person name="Hughes K."/>
            <person name="Justo A."/>
            <person name="Karasinski D."/>
            <person name="Kautmanova I."/>
            <person name="Kiss B."/>
            <person name="Kocsube S."/>
            <person name="Kotiranta H."/>
            <person name="LaButti K.M."/>
            <person name="Lechner B.E."/>
            <person name="Liimatainen K."/>
            <person name="Lipzen A."/>
            <person name="Lukacs Z."/>
            <person name="Mihaltcheva S."/>
            <person name="Morgado L.N."/>
            <person name="Niskanen T."/>
            <person name="Noordeloos M.E."/>
            <person name="Ohm R.A."/>
            <person name="Ortiz-Santana B."/>
            <person name="Ovrebo C."/>
            <person name="Racz N."/>
            <person name="Riley R."/>
            <person name="Savchenko A."/>
            <person name="Shiryaev A."/>
            <person name="Soop K."/>
            <person name="Spirin V."/>
            <person name="Szebenyi C."/>
            <person name="Tomsovsky M."/>
            <person name="Tulloss R.E."/>
            <person name="Uehling J."/>
            <person name="Grigoriev I.V."/>
            <person name="Vagvolgyi C."/>
            <person name="Papp T."/>
            <person name="Martin F.M."/>
            <person name="Miettinen O."/>
            <person name="Hibbett D.S."/>
            <person name="Nagy L.G."/>
        </authorList>
    </citation>
    <scope>NUCLEOTIDE SEQUENCE [LARGE SCALE GENOMIC DNA]</scope>
    <source>
        <strain evidence="1 2">HHB13444</strain>
    </source>
</reference>
<organism evidence="1 2">
    <name type="scientific">Polyporus arcularius HHB13444</name>
    <dbReference type="NCBI Taxonomy" id="1314778"/>
    <lineage>
        <taxon>Eukaryota</taxon>
        <taxon>Fungi</taxon>
        <taxon>Dikarya</taxon>
        <taxon>Basidiomycota</taxon>
        <taxon>Agaricomycotina</taxon>
        <taxon>Agaricomycetes</taxon>
        <taxon>Polyporales</taxon>
        <taxon>Polyporaceae</taxon>
        <taxon>Polyporus</taxon>
    </lineage>
</organism>
<keyword evidence="2" id="KW-1185">Reference proteome</keyword>
<protein>
    <recommendedName>
        <fullName evidence="3">F-box domain-containing protein</fullName>
    </recommendedName>
</protein>
<evidence type="ECO:0000313" key="2">
    <source>
        <dbReference type="Proteomes" id="UP000308197"/>
    </source>
</evidence>
<dbReference type="InterPro" id="IPR032675">
    <property type="entry name" value="LRR_dom_sf"/>
</dbReference>
<sequence length="520" mass="59377">MYTMSEPQELLSRVNQDVLIEIIEVLRRTGGLHELSQTSRRVRAACMPILFRQCFRIIQVPLPDPRTFMPHSLWLHVQSLVLQDDCPDRLAFHSLRYTDNRIICGALSEPLLNQGLSGMPLLRSVTIYQRGEEPHGLSWPALRAVMSHPVIREFTLDRLHFCPVLRPSDELHVDSLAPLDTFRYLFRTPERLSFIPESRAPKPNFDDETAALDAVLGALHNTLKVLYLLSEVVPVRAISQHPWPCLRRLVLRGKPSEALVSSLLSTISHIQTLRSLVLKFSPIENTRRGVLWLGNAVAAFPCPALEEFVLTYPDPEDQTFAHLPPTLLSLSLCCWHHLYHDFLDTNRSSGLPYGLGFSLLLNSSALRLMLHRAHTPLLVRLTLEYRAGDGDEELLDHISRSYPQLTYLKFIRYRRRNTDEVPVEHIAHALTPLSRLYELKLHLDLPEMPMRGVTLMYGIRGGYSTAELKRFRVVVNETADLFARELGSSVRFLSILTPTAHPSCWACFEVIHRRAVPKDD</sequence>
<dbReference type="Proteomes" id="UP000308197">
    <property type="component" value="Unassembled WGS sequence"/>
</dbReference>
<name>A0A5C3PGA4_9APHY</name>
<proteinExistence type="predicted"/>
<gene>
    <name evidence="1" type="ORF">K466DRAFT_123009</name>
</gene>
<dbReference type="SUPFAM" id="SSF52047">
    <property type="entry name" value="RNI-like"/>
    <property type="match status" value="1"/>
</dbReference>
<evidence type="ECO:0008006" key="3">
    <source>
        <dbReference type="Google" id="ProtNLM"/>
    </source>
</evidence>
<dbReference type="EMBL" id="ML211162">
    <property type="protein sequence ID" value="TFK87240.1"/>
    <property type="molecule type" value="Genomic_DNA"/>
</dbReference>
<dbReference type="Gene3D" id="3.80.10.10">
    <property type="entry name" value="Ribonuclease Inhibitor"/>
    <property type="match status" value="1"/>
</dbReference>
<feature type="non-terminal residue" evidence="1">
    <location>
        <position position="1"/>
    </location>
</feature>
<evidence type="ECO:0000313" key="1">
    <source>
        <dbReference type="EMBL" id="TFK87240.1"/>
    </source>
</evidence>